<evidence type="ECO:0000313" key="5">
    <source>
        <dbReference type="Proteomes" id="UP000784294"/>
    </source>
</evidence>
<evidence type="ECO:0000256" key="3">
    <source>
        <dbReference type="SAM" id="MobiDB-lite"/>
    </source>
</evidence>
<dbReference type="EMBL" id="CAAALY010047635">
    <property type="protein sequence ID" value="VEL20700.1"/>
    <property type="molecule type" value="Genomic_DNA"/>
</dbReference>
<dbReference type="CDD" id="cd20092">
    <property type="entry name" value="MBT_dScm-like_rpt2"/>
    <property type="match status" value="1"/>
</dbReference>
<dbReference type="AlphaFoldDB" id="A0A448WUN4"/>
<dbReference type="Pfam" id="PF02820">
    <property type="entry name" value="MBT"/>
    <property type="match status" value="1"/>
</dbReference>
<evidence type="ECO:0000256" key="2">
    <source>
        <dbReference type="PROSITE-ProRule" id="PRU00459"/>
    </source>
</evidence>
<feature type="compositionally biased region" description="Low complexity" evidence="3">
    <location>
        <begin position="295"/>
        <end position="316"/>
    </location>
</feature>
<dbReference type="Proteomes" id="UP000784294">
    <property type="component" value="Unassembled WGS sequence"/>
</dbReference>
<dbReference type="OrthoDB" id="2390104at2759"/>
<sequence length="329" mass="36076">MLTHLNMSLDLSNSFTWDDYIARIDGHSADPKCFKQHIIPPPNNFEVNSLLEAVDHRSAAHDVPLATLSIDNINGASVLLDGNPNISPFLGSGTGRRSMMSGIVPGSGALRRFRAAAFSLGRVVELWGPRVRVRLVGTDDRNDCFFLVDSDQIRPYPSGHDLQPPFGYMHNHLVWGRTLKRAIEDAIFASPSWFIKPPPYPEGNLFKLGDKLEAVDRRNAQLICPASIGAISGQHVLVSFDGWSGAFDYWTRFDSRDLFPVGWCQAAGHPLQPPGPQASRPKLSISPSNNHDSHLSCNQQNSNSLSSSTHTSTASSKPRRRTGGSSEKA</sequence>
<gene>
    <name evidence="4" type="ORF">PXEA_LOCUS14140</name>
</gene>
<dbReference type="GO" id="GO:0042393">
    <property type="term" value="F:histone binding"/>
    <property type="evidence" value="ECO:0007669"/>
    <property type="project" value="TreeGrafter"/>
</dbReference>
<accession>A0A448WUN4</accession>
<feature type="region of interest" description="Disordered" evidence="3">
    <location>
        <begin position="270"/>
        <end position="329"/>
    </location>
</feature>
<dbReference type="PANTHER" id="PTHR12247">
    <property type="entry name" value="POLYCOMB GROUP PROTEIN"/>
    <property type="match status" value="1"/>
</dbReference>
<feature type="repeat" description="MBT" evidence="2">
    <location>
        <begin position="173"/>
        <end position="274"/>
    </location>
</feature>
<dbReference type="GO" id="GO:0045892">
    <property type="term" value="P:negative regulation of DNA-templated transcription"/>
    <property type="evidence" value="ECO:0007669"/>
    <property type="project" value="TreeGrafter"/>
</dbReference>
<dbReference type="GO" id="GO:0005634">
    <property type="term" value="C:nucleus"/>
    <property type="evidence" value="ECO:0007669"/>
    <property type="project" value="InterPro"/>
</dbReference>
<evidence type="ECO:0008006" key="6">
    <source>
        <dbReference type="Google" id="ProtNLM"/>
    </source>
</evidence>
<evidence type="ECO:0000313" key="4">
    <source>
        <dbReference type="EMBL" id="VEL20700.1"/>
    </source>
</evidence>
<dbReference type="SUPFAM" id="SSF63748">
    <property type="entry name" value="Tudor/PWWP/MBT"/>
    <property type="match status" value="3"/>
</dbReference>
<dbReference type="GO" id="GO:0003682">
    <property type="term" value="F:chromatin binding"/>
    <property type="evidence" value="ECO:0007669"/>
    <property type="project" value="TreeGrafter"/>
</dbReference>
<dbReference type="PANTHER" id="PTHR12247:SF132">
    <property type="entry name" value="POLYCOMB PROTEIN SCM"/>
    <property type="match status" value="1"/>
</dbReference>
<dbReference type="InterPro" id="IPR050548">
    <property type="entry name" value="PcG_chromatin_remod_factors"/>
</dbReference>
<dbReference type="SMART" id="SM00561">
    <property type="entry name" value="MBT"/>
    <property type="match status" value="2"/>
</dbReference>
<organism evidence="4 5">
    <name type="scientific">Protopolystoma xenopodis</name>
    <dbReference type="NCBI Taxonomy" id="117903"/>
    <lineage>
        <taxon>Eukaryota</taxon>
        <taxon>Metazoa</taxon>
        <taxon>Spiralia</taxon>
        <taxon>Lophotrochozoa</taxon>
        <taxon>Platyhelminthes</taxon>
        <taxon>Monogenea</taxon>
        <taxon>Polyopisthocotylea</taxon>
        <taxon>Polystomatidea</taxon>
        <taxon>Polystomatidae</taxon>
        <taxon>Protopolystoma</taxon>
    </lineage>
</organism>
<reference evidence="4" key="1">
    <citation type="submission" date="2018-11" db="EMBL/GenBank/DDBJ databases">
        <authorList>
            <consortium name="Pathogen Informatics"/>
        </authorList>
    </citation>
    <scope>NUCLEOTIDE SEQUENCE</scope>
</reference>
<protein>
    <recommendedName>
        <fullName evidence="6">SLED domain-containing protein</fullName>
    </recommendedName>
</protein>
<proteinExistence type="predicted"/>
<dbReference type="Gene3D" id="2.30.30.140">
    <property type="match status" value="3"/>
</dbReference>
<keyword evidence="1" id="KW-0677">Repeat</keyword>
<dbReference type="InterPro" id="IPR004092">
    <property type="entry name" value="Mbt"/>
</dbReference>
<dbReference type="PROSITE" id="PS51079">
    <property type="entry name" value="MBT"/>
    <property type="match status" value="1"/>
</dbReference>
<name>A0A448WUN4_9PLAT</name>
<comment type="caution">
    <text evidence="4">The sequence shown here is derived from an EMBL/GenBank/DDBJ whole genome shotgun (WGS) entry which is preliminary data.</text>
</comment>
<evidence type="ECO:0000256" key="1">
    <source>
        <dbReference type="ARBA" id="ARBA00022737"/>
    </source>
</evidence>
<keyword evidence="5" id="KW-1185">Reference proteome</keyword>